<dbReference type="AlphaFoldDB" id="A0A2J6Q2B8"/>
<evidence type="ECO:0000313" key="4">
    <source>
        <dbReference type="EMBL" id="PMD20419.1"/>
    </source>
</evidence>
<dbReference type="SMART" id="SM00903">
    <property type="entry name" value="Flavin_Reduct"/>
    <property type="match status" value="1"/>
</dbReference>
<dbReference type="Gene3D" id="2.30.110.10">
    <property type="entry name" value="Electron Transport, Fmn-binding Protein, Chain A"/>
    <property type="match status" value="1"/>
</dbReference>
<dbReference type="OrthoDB" id="2015405at2759"/>
<keyword evidence="1" id="KW-0560">Oxidoreductase</keyword>
<gene>
    <name evidence="4" type="ORF">NA56DRAFT_704759</name>
</gene>
<feature type="domain" description="Flavin reductase like" evidence="3">
    <location>
        <begin position="85"/>
        <end position="277"/>
    </location>
</feature>
<dbReference type="GO" id="GO:0010181">
    <property type="term" value="F:FMN binding"/>
    <property type="evidence" value="ECO:0007669"/>
    <property type="project" value="InterPro"/>
</dbReference>
<dbReference type="PANTHER" id="PTHR30466:SF1">
    <property type="entry name" value="FMN REDUCTASE (NADH) RUTF"/>
    <property type="match status" value="1"/>
</dbReference>
<proteinExistence type="predicted"/>
<evidence type="ECO:0000313" key="5">
    <source>
        <dbReference type="Proteomes" id="UP000235672"/>
    </source>
</evidence>
<evidence type="ECO:0000256" key="2">
    <source>
        <dbReference type="SAM" id="MobiDB-lite"/>
    </source>
</evidence>
<dbReference type="Proteomes" id="UP000235672">
    <property type="component" value="Unassembled WGS sequence"/>
</dbReference>
<reference evidence="4 5" key="1">
    <citation type="submission" date="2016-05" db="EMBL/GenBank/DDBJ databases">
        <title>A degradative enzymes factory behind the ericoid mycorrhizal symbiosis.</title>
        <authorList>
            <consortium name="DOE Joint Genome Institute"/>
            <person name="Martino E."/>
            <person name="Morin E."/>
            <person name="Grelet G."/>
            <person name="Kuo A."/>
            <person name="Kohler A."/>
            <person name="Daghino S."/>
            <person name="Barry K."/>
            <person name="Choi C."/>
            <person name="Cichocki N."/>
            <person name="Clum A."/>
            <person name="Copeland A."/>
            <person name="Hainaut M."/>
            <person name="Haridas S."/>
            <person name="Labutti K."/>
            <person name="Lindquist E."/>
            <person name="Lipzen A."/>
            <person name="Khouja H.-R."/>
            <person name="Murat C."/>
            <person name="Ohm R."/>
            <person name="Olson A."/>
            <person name="Spatafora J."/>
            <person name="Veneault-Fourrey C."/>
            <person name="Henrissat B."/>
            <person name="Grigoriev I."/>
            <person name="Martin F."/>
            <person name="Perotto S."/>
        </authorList>
    </citation>
    <scope>NUCLEOTIDE SEQUENCE [LARGE SCALE GENOMIC DNA]</scope>
    <source>
        <strain evidence="4 5">UAMH 7357</strain>
    </source>
</reference>
<sequence>MTRAGAFFEVFWRWSEVGCQASRDAHRSLHTSSSRKSSGKNTTEHSVPKPLIEPLSAPQTSASPSEEDLSSRAESSLSTSVRLLMRTLPHSVVVITTSEIRLVNPLLSPRRPKTVKPTTPDDVHGMTISSFTTITLSPVPMISFNVKLPSQTLATLERTGQFLVHILEANKTGARIADAFTRGSKEARKVLLEGFKGLEIGQVGFELPKAKFDAPKLVLPLLRGGGVSRVLRCEVPTRRGKLPGFVNVGDHMLVVARVVEVLDGEGEKQKEGGEERSGLCYADGMYRRVGDIIEIKEDEVNGRRSEADKRTV</sequence>
<dbReference type="SUPFAM" id="SSF50475">
    <property type="entry name" value="FMN-binding split barrel"/>
    <property type="match status" value="1"/>
</dbReference>
<keyword evidence="5" id="KW-1185">Reference proteome</keyword>
<dbReference type="STRING" id="1745343.A0A2J6Q2B8"/>
<protein>
    <recommendedName>
        <fullName evidence="3">Flavin reductase like domain-containing protein</fullName>
    </recommendedName>
</protein>
<dbReference type="Pfam" id="PF01613">
    <property type="entry name" value="Flavin_Reduct"/>
    <property type="match status" value="1"/>
</dbReference>
<evidence type="ECO:0000256" key="1">
    <source>
        <dbReference type="ARBA" id="ARBA00023002"/>
    </source>
</evidence>
<organism evidence="4 5">
    <name type="scientific">Hyaloscypha hepaticicola</name>
    <dbReference type="NCBI Taxonomy" id="2082293"/>
    <lineage>
        <taxon>Eukaryota</taxon>
        <taxon>Fungi</taxon>
        <taxon>Dikarya</taxon>
        <taxon>Ascomycota</taxon>
        <taxon>Pezizomycotina</taxon>
        <taxon>Leotiomycetes</taxon>
        <taxon>Helotiales</taxon>
        <taxon>Hyaloscyphaceae</taxon>
        <taxon>Hyaloscypha</taxon>
    </lineage>
</organism>
<dbReference type="PANTHER" id="PTHR30466">
    <property type="entry name" value="FLAVIN REDUCTASE"/>
    <property type="match status" value="1"/>
</dbReference>
<evidence type="ECO:0000259" key="3">
    <source>
        <dbReference type="SMART" id="SM00903"/>
    </source>
</evidence>
<feature type="region of interest" description="Disordered" evidence="2">
    <location>
        <begin position="23"/>
        <end position="73"/>
    </location>
</feature>
<dbReference type="EMBL" id="KZ613485">
    <property type="protein sequence ID" value="PMD20419.1"/>
    <property type="molecule type" value="Genomic_DNA"/>
</dbReference>
<name>A0A2J6Q2B8_9HELO</name>
<dbReference type="InterPro" id="IPR050268">
    <property type="entry name" value="NADH-dep_flavin_reductase"/>
</dbReference>
<dbReference type="InterPro" id="IPR012349">
    <property type="entry name" value="Split_barrel_FMN-bd"/>
</dbReference>
<accession>A0A2J6Q2B8</accession>
<dbReference type="InterPro" id="IPR002563">
    <property type="entry name" value="Flavin_Rdtase-like_dom"/>
</dbReference>
<dbReference type="GO" id="GO:0042602">
    <property type="term" value="F:riboflavin reductase (NADPH) activity"/>
    <property type="evidence" value="ECO:0007669"/>
    <property type="project" value="TreeGrafter"/>
</dbReference>